<dbReference type="InterPro" id="IPR013783">
    <property type="entry name" value="Ig-like_fold"/>
</dbReference>
<dbReference type="Pfam" id="PF00560">
    <property type="entry name" value="LRR_1"/>
    <property type="match status" value="1"/>
</dbReference>
<dbReference type="Gene3D" id="3.80.10.10">
    <property type="entry name" value="Ribonuclease Inhibitor"/>
    <property type="match status" value="2"/>
</dbReference>
<accession>A0A8T0D8U5</accession>
<dbReference type="InterPro" id="IPR003599">
    <property type="entry name" value="Ig_sub"/>
</dbReference>
<organism evidence="8 9">
    <name type="scientific">Paragonimus westermani</name>
    <dbReference type="NCBI Taxonomy" id="34504"/>
    <lineage>
        <taxon>Eukaryota</taxon>
        <taxon>Metazoa</taxon>
        <taxon>Spiralia</taxon>
        <taxon>Lophotrochozoa</taxon>
        <taxon>Platyhelminthes</taxon>
        <taxon>Trematoda</taxon>
        <taxon>Digenea</taxon>
        <taxon>Plagiorchiida</taxon>
        <taxon>Troglotremata</taxon>
        <taxon>Troglotrematidae</taxon>
        <taxon>Paragonimus</taxon>
    </lineage>
</organism>
<protein>
    <recommendedName>
        <fullName evidence="7">Ig-like domain-containing protein</fullName>
    </recommendedName>
</protein>
<keyword evidence="9" id="KW-1185">Reference proteome</keyword>
<name>A0A8T0D8U5_9TREM</name>
<evidence type="ECO:0000256" key="2">
    <source>
        <dbReference type="ARBA" id="ARBA00022729"/>
    </source>
</evidence>
<dbReference type="Proteomes" id="UP000699462">
    <property type="component" value="Unassembled WGS sequence"/>
</dbReference>
<keyword evidence="6" id="KW-0472">Membrane</keyword>
<dbReference type="InterPro" id="IPR003598">
    <property type="entry name" value="Ig_sub2"/>
</dbReference>
<dbReference type="PROSITE" id="PS50835">
    <property type="entry name" value="IG_LIKE"/>
    <property type="match status" value="1"/>
</dbReference>
<proteinExistence type="predicted"/>
<dbReference type="SMART" id="SM00409">
    <property type="entry name" value="IG"/>
    <property type="match status" value="1"/>
</dbReference>
<dbReference type="Pfam" id="PF07679">
    <property type="entry name" value="I-set"/>
    <property type="match status" value="1"/>
</dbReference>
<evidence type="ECO:0000256" key="6">
    <source>
        <dbReference type="SAM" id="Phobius"/>
    </source>
</evidence>
<keyword evidence="6" id="KW-1133">Transmembrane helix</keyword>
<dbReference type="Gene3D" id="2.60.40.10">
    <property type="entry name" value="Immunoglobulins"/>
    <property type="match status" value="1"/>
</dbReference>
<dbReference type="EMBL" id="JTDF01009169">
    <property type="protein sequence ID" value="KAF8564263.1"/>
    <property type="molecule type" value="Genomic_DNA"/>
</dbReference>
<keyword evidence="2" id="KW-0732">Signal</keyword>
<dbReference type="SUPFAM" id="SSF52058">
    <property type="entry name" value="L domain-like"/>
    <property type="match status" value="1"/>
</dbReference>
<dbReference type="PANTHER" id="PTHR24366">
    <property type="entry name" value="IG(IMMUNOGLOBULIN) AND LRR(LEUCINE RICH REPEAT) DOMAINS"/>
    <property type="match status" value="1"/>
</dbReference>
<evidence type="ECO:0000313" key="8">
    <source>
        <dbReference type="EMBL" id="KAF8564263.1"/>
    </source>
</evidence>
<reference evidence="8 9" key="1">
    <citation type="submission" date="2019-07" db="EMBL/GenBank/DDBJ databases">
        <title>Annotation for the trematode Paragonimus westermani.</title>
        <authorList>
            <person name="Choi Y.-J."/>
        </authorList>
    </citation>
    <scope>NUCLEOTIDE SEQUENCE [LARGE SCALE GENOMIC DNA]</scope>
    <source>
        <strain evidence="8">180907_Pwestermani</strain>
    </source>
</reference>
<keyword evidence="4" id="KW-1015">Disulfide bond</keyword>
<dbReference type="AlphaFoldDB" id="A0A8T0D8U5"/>
<evidence type="ECO:0000256" key="4">
    <source>
        <dbReference type="ARBA" id="ARBA00023157"/>
    </source>
</evidence>
<dbReference type="SMART" id="SM00082">
    <property type="entry name" value="LRRCT"/>
    <property type="match status" value="1"/>
</dbReference>
<evidence type="ECO:0000256" key="5">
    <source>
        <dbReference type="ARBA" id="ARBA00023180"/>
    </source>
</evidence>
<dbReference type="SUPFAM" id="SSF48726">
    <property type="entry name" value="Immunoglobulin"/>
    <property type="match status" value="1"/>
</dbReference>
<keyword evidence="5" id="KW-0325">Glycoprotein</keyword>
<gene>
    <name evidence="8" type="ORF">P879_05256</name>
</gene>
<keyword evidence="3" id="KW-0677">Repeat</keyword>
<dbReference type="OrthoDB" id="6240959at2759"/>
<dbReference type="InterPro" id="IPR003591">
    <property type="entry name" value="Leu-rich_rpt_typical-subtyp"/>
</dbReference>
<dbReference type="Pfam" id="PF13855">
    <property type="entry name" value="LRR_8"/>
    <property type="match status" value="2"/>
</dbReference>
<dbReference type="InterPro" id="IPR036179">
    <property type="entry name" value="Ig-like_dom_sf"/>
</dbReference>
<dbReference type="InterPro" id="IPR007110">
    <property type="entry name" value="Ig-like_dom"/>
</dbReference>
<dbReference type="Pfam" id="PF01463">
    <property type="entry name" value="LRRCT"/>
    <property type="match status" value="1"/>
</dbReference>
<dbReference type="InterPro" id="IPR001611">
    <property type="entry name" value="Leu-rich_rpt"/>
</dbReference>
<feature type="transmembrane region" description="Helical" evidence="6">
    <location>
        <begin position="395"/>
        <end position="420"/>
    </location>
</feature>
<dbReference type="InterPro" id="IPR032675">
    <property type="entry name" value="LRR_dom_sf"/>
</dbReference>
<evidence type="ECO:0000256" key="1">
    <source>
        <dbReference type="ARBA" id="ARBA00022614"/>
    </source>
</evidence>
<dbReference type="SMART" id="SM00408">
    <property type="entry name" value="IGc2"/>
    <property type="match status" value="1"/>
</dbReference>
<dbReference type="InterPro" id="IPR000483">
    <property type="entry name" value="Cys-rich_flank_reg_C"/>
</dbReference>
<sequence length="458" mass="53284">MPLLSVTISQVCPSAPGATRTIECSERGLTNVPELYNIPYEVRRELIGLDLSRNQIEVLHEDALNALPKLRRLCLDYNRLWKITEHTFRPVPQLEELALRGNQLQLYLGSVATRCWIYTPKLRMLDLSENPLGFIPSQFFIPLRNLQVLKLEGSRPQLTVEVRALAGLVRLVYLDLRRNNMTQFSVHSFDNFESMTKLHQIRLDGNPWHCDCTLAWLHAWHTKMEQRQNSRELNRTRDMWPSQEELTPTCASPAHLRGHLIFGLQASELQCVPKLFTRPLTQSVHVRQGANVTFTCDFYTNPRIEPRWIYNGRPLSPEPVTEQQTTVVNLSEGTRIKFRLELYDVQTTDAGVYQCRSENRLSKVEANFTLTVHDEWVQKYRISADRWTHVLHRDVWAVIVILVGGVPSLVVILLLVLCYYRRWACKRTRVSRKQMKRTRAVRIIRASHALDRDQNCDK</sequence>
<evidence type="ECO:0000313" key="9">
    <source>
        <dbReference type="Proteomes" id="UP000699462"/>
    </source>
</evidence>
<keyword evidence="1" id="KW-0433">Leucine-rich repeat</keyword>
<feature type="domain" description="Ig-like" evidence="7">
    <location>
        <begin position="273"/>
        <end position="371"/>
    </location>
</feature>
<dbReference type="InterPro" id="IPR013098">
    <property type="entry name" value="Ig_I-set"/>
</dbReference>
<evidence type="ECO:0000259" key="7">
    <source>
        <dbReference type="PROSITE" id="PS50835"/>
    </source>
</evidence>
<evidence type="ECO:0000256" key="3">
    <source>
        <dbReference type="ARBA" id="ARBA00022737"/>
    </source>
</evidence>
<dbReference type="PANTHER" id="PTHR24366:SF96">
    <property type="entry name" value="LEUCINE RICH REPEAT CONTAINING 53"/>
    <property type="match status" value="1"/>
</dbReference>
<dbReference type="SMART" id="SM00369">
    <property type="entry name" value="LRR_TYP"/>
    <property type="match status" value="5"/>
</dbReference>
<keyword evidence="6" id="KW-0812">Transmembrane</keyword>
<comment type="caution">
    <text evidence="8">The sequence shown here is derived from an EMBL/GenBank/DDBJ whole genome shotgun (WGS) entry which is preliminary data.</text>
</comment>